<evidence type="ECO:0000313" key="1">
    <source>
        <dbReference type="EMBL" id="NHR08369.1"/>
    </source>
</evidence>
<accession>A0ABX0LFN3</accession>
<gene>
    <name evidence="1" type="ORF">HA052_24565</name>
</gene>
<sequence>MKPFVKHNFTRDQVLRANEAMNRGDTSTLQKSAPVVSRVLGDTRSTAAELNQAFDAAQRSLAKAI</sequence>
<protein>
    <submittedName>
        <fullName evidence="1">Uncharacterized protein</fullName>
    </submittedName>
</protein>
<organism evidence="1 2">
    <name type="scientific">Chromobacterium fluminis</name>
    <dbReference type="NCBI Taxonomy" id="3044269"/>
    <lineage>
        <taxon>Bacteria</taxon>
        <taxon>Pseudomonadati</taxon>
        <taxon>Pseudomonadota</taxon>
        <taxon>Betaproteobacteria</taxon>
        <taxon>Neisseriales</taxon>
        <taxon>Chromobacteriaceae</taxon>
        <taxon>Chromobacterium</taxon>
    </lineage>
</organism>
<dbReference type="RefSeq" id="WP_166454032.1">
    <property type="nucleotide sequence ID" value="NZ_JAAOMA010000059.1"/>
</dbReference>
<comment type="caution">
    <text evidence="1">The sequence shown here is derived from an EMBL/GenBank/DDBJ whole genome shotgun (WGS) entry which is preliminary data.</text>
</comment>
<dbReference type="Proteomes" id="UP001515641">
    <property type="component" value="Unassembled WGS sequence"/>
</dbReference>
<evidence type="ECO:0000313" key="2">
    <source>
        <dbReference type="Proteomes" id="UP001515641"/>
    </source>
</evidence>
<proteinExistence type="predicted"/>
<keyword evidence="2" id="KW-1185">Reference proteome</keyword>
<dbReference type="EMBL" id="JAAOMA010000059">
    <property type="protein sequence ID" value="NHR08369.1"/>
    <property type="molecule type" value="Genomic_DNA"/>
</dbReference>
<name>A0ABX0LFN3_9NEIS</name>
<reference evidence="1 2" key="1">
    <citation type="submission" date="2020-03" db="EMBL/GenBank/DDBJ databases">
        <title>Draft genome sequence of environmentally isolated cultures.</title>
        <authorList>
            <person name="Wilson H.S."/>
            <person name="De Leon M.E."/>
        </authorList>
    </citation>
    <scope>NUCLEOTIDE SEQUENCE [LARGE SCALE GENOMIC DNA]</scope>
    <source>
        <strain evidence="1 2">HSC-31F16</strain>
    </source>
</reference>